<dbReference type="GO" id="GO:0005634">
    <property type="term" value="C:nucleus"/>
    <property type="evidence" value="ECO:0007669"/>
    <property type="project" value="UniProtKB-SubCell"/>
</dbReference>
<organism evidence="3 4">
    <name type="scientific">Hericium alpestre</name>
    <dbReference type="NCBI Taxonomy" id="135208"/>
    <lineage>
        <taxon>Eukaryota</taxon>
        <taxon>Fungi</taxon>
        <taxon>Dikarya</taxon>
        <taxon>Basidiomycota</taxon>
        <taxon>Agaricomycotina</taxon>
        <taxon>Agaricomycetes</taxon>
        <taxon>Russulales</taxon>
        <taxon>Hericiaceae</taxon>
        <taxon>Hericium</taxon>
    </lineage>
</organism>
<sequence length="127" mass="14552">MAIFTRGESRKKHLTAGIARSKVASVKRKLPAPIGVPNTRKQRFNTAQLKVLRHYFDNITRSPATRNCKEIKNALQREIPDRTWNQIREWFAKERQRQSLSLQMIAAYALLDLHRGVNQDAGVLTSG</sequence>
<keyword evidence="1" id="KW-0371">Homeobox</keyword>
<name>A0A4Z0A668_9AGAM</name>
<gene>
    <name evidence="3" type="ORF">EWM64_g2170</name>
</gene>
<dbReference type="InterPro" id="IPR001356">
    <property type="entry name" value="HD"/>
</dbReference>
<proteinExistence type="predicted"/>
<keyword evidence="4" id="KW-1185">Reference proteome</keyword>
<feature type="domain" description="Homeobox" evidence="2">
    <location>
        <begin position="35"/>
        <end position="101"/>
    </location>
</feature>
<keyword evidence="1" id="KW-0539">Nucleus</keyword>
<dbReference type="Proteomes" id="UP000298061">
    <property type="component" value="Unassembled WGS sequence"/>
</dbReference>
<dbReference type="AlphaFoldDB" id="A0A4Z0A668"/>
<protein>
    <recommendedName>
        <fullName evidence="2">Homeobox domain-containing protein</fullName>
    </recommendedName>
</protein>
<reference evidence="3 4" key="1">
    <citation type="submission" date="2019-02" db="EMBL/GenBank/DDBJ databases">
        <title>Genome sequencing of the rare red list fungi Hericium alpestre (H. flagellum).</title>
        <authorList>
            <person name="Buettner E."/>
            <person name="Kellner H."/>
        </authorList>
    </citation>
    <scope>NUCLEOTIDE SEQUENCE [LARGE SCALE GENOMIC DNA]</scope>
    <source>
        <strain evidence="3 4">DSM 108284</strain>
    </source>
</reference>
<dbReference type="EMBL" id="SFCI01000168">
    <property type="protein sequence ID" value="TFY81847.1"/>
    <property type="molecule type" value="Genomic_DNA"/>
</dbReference>
<dbReference type="GO" id="GO:0003677">
    <property type="term" value="F:DNA binding"/>
    <property type="evidence" value="ECO:0007669"/>
    <property type="project" value="UniProtKB-UniRule"/>
</dbReference>
<keyword evidence="1" id="KW-0238">DNA-binding</keyword>
<evidence type="ECO:0000259" key="2">
    <source>
        <dbReference type="PROSITE" id="PS50071"/>
    </source>
</evidence>
<accession>A0A4Z0A668</accession>
<comment type="subcellular location">
    <subcellularLocation>
        <location evidence="1">Nucleus</location>
    </subcellularLocation>
</comment>
<evidence type="ECO:0000313" key="3">
    <source>
        <dbReference type="EMBL" id="TFY81847.1"/>
    </source>
</evidence>
<evidence type="ECO:0000313" key="4">
    <source>
        <dbReference type="Proteomes" id="UP000298061"/>
    </source>
</evidence>
<feature type="DNA-binding region" description="Homeobox" evidence="1">
    <location>
        <begin position="37"/>
        <end position="102"/>
    </location>
</feature>
<dbReference type="PROSITE" id="PS50071">
    <property type="entry name" value="HOMEOBOX_2"/>
    <property type="match status" value="1"/>
</dbReference>
<comment type="caution">
    <text evidence="3">The sequence shown here is derived from an EMBL/GenBank/DDBJ whole genome shotgun (WGS) entry which is preliminary data.</text>
</comment>
<evidence type="ECO:0000256" key="1">
    <source>
        <dbReference type="PROSITE-ProRule" id="PRU00108"/>
    </source>
</evidence>